<feature type="domain" description="WIYLD" evidence="2">
    <location>
        <begin position="23"/>
        <end position="50"/>
    </location>
</feature>
<dbReference type="PANTHER" id="PTHR34271:SF1">
    <property type="entry name" value="NUCLEOLAR HISTONE METHYLTRANSFERASE-RELATED PROTEIN"/>
    <property type="match status" value="1"/>
</dbReference>
<evidence type="ECO:0000256" key="1">
    <source>
        <dbReference type="SAM" id="MobiDB-lite"/>
    </source>
</evidence>
<evidence type="ECO:0000259" key="2">
    <source>
        <dbReference type="Pfam" id="PF10440"/>
    </source>
</evidence>
<proteinExistence type="predicted"/>
<keyword evidence="4" id="KW-1185">Reference proteome</keyword>
<name>A0A0D9W312_9ORYZ</name>
<dbReference type="Gramene" id="LPERR04G03850.1">
    <property type="protein sequence ID" value="LPERR04G03850.1"/>
    <property type="gene ID" value="LPERR04G03850"/>
</dbReference>
<reference evidence="4" key="2">
    <citation type="submission" date="2013-12" db="EMBL/GenBank/DDBJ databases">
        <authorList>
            <person name="Yu Y."/>
            <person name="Lee S."/>
            <person name="de Baynast K."/>
            <person name="Wissotski M."/>
            <person name="Liu L."/>
            <person name="Talag J."/>
            <person name="Goicoechea J."/>
            <person name="Angelova A."/>
            <person name="Jetty R."/>
            <person name="Kudrna D."/>
            <person name="Golser W."/>
            <person name="Rivera L."/>
            <person name="Zhang J."/>
            <person name="Wing R."/>
        </authorList>
    </citation>
    <scope>NUCLEOTIDE SEQUENCE</scope>
</reference>
<protein>
    <recommendedName>
        <fullName evidence="2">WIYLD domain-containing protein</fullName>
    </recommendedName>
</protein>
<feature type="region of interest" description="Disordered" evidence="1">
    <location>
        <begin position="49"/>
        <end position="68"/>
    </location>
</feature>
<feature type="compositionally biased region" description="Acidic residues" evidence="1">
    <location>
        <begin position="55"/>
        <end position="68"/>
    </location>
</feature>
<accession>A0A0D9W312</accession>
<dbReference type="HOGENOM" id="CLU_181043_0_0_1"/>
<dbReference type="AlphaFoldDB" id="A0A0D9W312"/>
<dbReference type="Pfam" id="PF10440">
    <property type="entry name" value="WIYLD"/>
    <property type="match status" value="1"/>
</dbReference>
<sequence length="89" mass="10456">MELYIRVLPAVAVGGGQPLLHEQVYGDNAWLFLEEDSYRIVQETLFEKQEHEEQLQEEEGEEQEEEEPQMPYFLLSSLDDHITPMLLSF</sequence>
<reference evidence="3 4" key="1">
    <citation type="submission" date="2012-08" db="EMBL/GenBank/DDBJ databases">
        <title>Oryza genome evolution.</title>
        <authorList>
            <person name="Wing R.A."/>
        </authorList>
    </citation>
    <scope>NUCLEOTIDE SEQUENCE</scope>
</reference>
<dbReference type="InterPro" id="IPR018848">
    <property type="entry name" value="WIYLD_domain"/>
</dbReference>
<dbReference type="PANTHER" id="PTHR34271">
    <property type="entry name" value="NUCLEOLAR HISTONE METHYLTRANSFERASE-RELATED PROTEIN"/>
    <property type="match status" value="1"/>
</dbReference>
<reference evidence="3" key="3">
    <citation type="submission" date="2015-04" db="UniProtKB">
        <authorList>
            <consortium name="EnsemblPlants"/>
        </authorList>
    </citation>
    <scope>IDENTIFICATION</scope>
</reference>
<organism evidence="3 4">
    <name type="scientific">Leersia perrieri</name>
    <dbReference type="NCBI Taxonomy" id="77586"/>
    <lineage>
        <taxon>Eukaryota</taxon>
        <taxon>Viridiplantae</taxon>
        <taxon>Streptophyta</taxon>
        <taxon>Embryophyta</taxon>
        <taxon>Tracheophyta</taxon>
        <taxon>Spermatophyta</taxon>
        <taxon>Magnoliopsida</taxon>
        <taxon>Liliopsida</taxon>
        <taxon>Poales</taxon>
        <taxon>Poaceae</taxon>
        <taxon>BOP clade</taxon>
        <taxon>Oryzoideae</taxon>
        <taxon>Oryzeae</taxon>
        <taxon>Oryzinae</taxon>
        <taxon>Leersia</taxon>
    </lineage>
</organism>
<evidence type="ECO:0000313" key="4">
    <source>
        <dbReference type="Proteomes" id="UP000032180"/>
    </source>
</evidence>
<dbReference type="Proteomes" id="UP000032180">
    <property type="component" value="Chromosome 4"/>
</dbReference>
<evidence type="ECO:0000313" key="3">
    <source>
        <dbReference type="EnsemblPlants" id="LPERR04G03850.1"/>
    </source>
</evidence>
<dbReference type="EnsemblPlants" id="LPERR04G03850.1">
    <property type="protein sequence ID" value="LPERR04G03850.1"/>
    <property type="gene ID" value="LPERR04G03850"/>
</dbReference>